<reference evidence="1 2" key="1">
    <citation type="submission" date="2019-03" db="EMBL/GenBank/DDBJ databases">
        <title>Genomic Encyclopedia of Type Strains, Phase III (KMG-III): the genomes of soil and plant-associated and newly described type strains.</title>
        <authorList>
            <person name="Whitman W."/>
        </authorList>
    </citation>
    <scope>NUCLEOTIDE SEQUENCE [LARGE SCALE GENOMIC DNA]</scope>
    <source>
        <strain evidence="1 2">VKM Ac-2570</strain>
    </source>
</reference>
<protein>
    <recommendedName>
        <fullName evidence="3">Immunity protein 50 of polymorphic toxin system</fullName>
    </recommendedName>
</protein>
<dbReference type="AlphaFoldDB" id="A0A4R7ZHA9"/>
<dbReference type="Proteomes" id="UP000295447">
    <property type="component" value="Unassembled WGS sequence"/>
</dbReference>
<evidence type="ECO:0008006" key="3">
    <source>
        <dbReference type="Google" id="ProtNLM"/>
    </source>
</evidence>
<dbReference type="OrthoDB" id="7060651at2"/>
<gene>
    <name evidence="1" type="ORF">EV650_7178</name>
</gene>
<dbReference type="EMBL" id="SODF01000003">
    <property type="protein sequence ID" value="TDW15688.1"/>
    <property type="molecule type" value="Genomic_DNA"/>
</dbReference>
<sequence length="163" mass="18793">MDELVHAESGLTKATWTDADFDAMGWHDCHVHAVSIGVREEGFPWQRVLIDLDYIVQWVDPAFGRRHFTFWIAPSTLVFDEAWDISAELDPGNDLLEIADLHRLASPDDKPDPLWHIEGQNFDLRLRSPSYTQYLRTPPIHSNRQYLSQPDRGGLSFTEQSFT</sequence>
<name>A0A4R7ZHA9_9ACTN</name>
<keyword evidence="2" id="KW-1185">Reference proteome</keyword>
<proteinExistence type="predicted"/>
<accession>A0A4R7ZHA9</accession>
<comment type="caution">
    <text evidence="1">The sequence shown here is derived from an EMBL/GenBank/DDBJ whole genome shotgun (WGS) entry which is preliminary data.</text>
</comment>
<organism evidence="1 2">
    <name type="scientific">Kribbella kalugense</name>
    <dbReference type="NCBI Taxonomy" id="2512221"/>
    <lineage>
        <taxon>Bacteria</taxon>
        <taxon>Bacillati</taxon>
        <taxon>Actinomycetota</taxon>
        <taxon>Actinomycetes</taxon>
        <taxon>Propionibacteriales</taxon>
        <taxon>Kribbellaceae</taxon>
        <taxon>Kribbella</taxon>
    </lineage>
</organism>
<evidence type="ECO:0000313" key="2">
    <source>
        <dbReference type="Proteomes" id="UP000295447"/>
    </source>
</evidence>
<evidence type="ECO:0000313" key="1">
    <source>
        <dbReference type="EMBL" id="TDW15688.1"/>
    </source>
</evidence>
<dbReference type="RefSeq" id="WP_134123523.1">
    <property type="nucleotide sequence ID" value="NZ_SODF01000003.1"/>
</dbReference>